<evidence type="ECO:0000256" key="1">
    <source>
        <dbReference type="SAM" id="MobiDB-lite"/>
    </source>
</evidence>
<name>A0A168EP16_9HYPO</name>
<dbReference type="Proteomes" id="UP000078544">
    <property type="component" value="Unassembled WGS sequence"/>
</dbReference>
<feature type="region of interest" description="Disordered" evidence="1">
    <location>
        <begin position="111"/>
        <end position="145"/>
    </location>
</feature>
<dbReference type="EMBL" id="AZGY01000004">
    <property type="protein sequence ID" value="KZZ99001.1"/>
    <property type="molecule type" value="Genomic_DNA"/>
</dbReference>
<evidence type="ECO:0000313" key="3">
    <source>
        <dbReference type="Proteomes" id="UP000078544"/>
    </source>
</evidence>
<keyword evidence="3" id="KW-1185">Reference proteome</keyword>
<protein>
    <submittedName>
        <fullName evidence="2">Uncharacterized protein</fullName>
    </submittedName>
</protein>
<sequence length="145" mass="14410">MSPSSQAGSASTAAAAAAPSNTSESESKGAPSSSAPSSLYQKWRALKGPKPIKDEDILKYTGKTRAELTAWAEQQPGVGRNQLAGKLAVGPASGLGGLAAGEGYGGWGTDAEPARGAAHRGMKFPPGRGGDGAAAADTGEKRGED</sequence>
<feature type="region of interest" description="Disordered" evidence="1">
    <location>
        <begin position="1"/>
        <end position="58"/>
    </location>
</feature>
<proteinExistence type="predicted"/>
<dbReference type="AlphaFoldDB" id="A0A168EP16"/>
<reference evidence="2 3" key="1">
    <citation type="journal article" date="2016" name="Genome Biol. Evol.">
        <title>Divergent and convergent evolution of fungal pathogenicity.</title>
        <authorList>
            <person name="Shang Y."/>
            <person name="Xiao G."/>
            <person name="Zheng P."/>
            <person name="Cen K."/>
            <person name="Zhan S."/>
            <person name="Wang C."/>
        </authorList>
    </citation>
    <scope>NUCLEOTIDE SEQUENCE [LARGE SCALE GENOMIC DNA]</scope>
    <source>
        <strain evidence="2 3">RCEF 2490</strain>
    </source>
</reference>
<feature type="compositionally biased region" description="Low complexity" evidence="1">
    <location>
        <begin position="1"/>
        <end position="38"/>
    </location>
</feature>
<gene>
    <name evidence="2" type="ORF">AAL_02552</name>
</gene>
<comment type="caution">
    <text evidence="2">The sequence shown here is derived from an EMBL/GenBank/DDBJ whole genome shotgun (WGS) entry which is preliminary data.</text>
</comment>
<dbReference type="OrthoDB" id="4837859at2759"/>
<accession>A0A168EP16</accession>
<organism evidence="2 3">
    <name type="scientific">Moelleriella libera RCEF 2490</name>
    <dbReference type="NCBI Taxonomy" id="1081109"/>
    <lineage>
        <taxon>Eukaryota</taxon>
        <taxon>Fungi</taxon>
        <taxon>Dikarya</taxon>
        <taxon>Ascomycota</taxon>
        <taxon>Pezizomycotina</taxon>
        <taxon>Sordariomycetes</taxon>
        <taxon>Hypocreomycetidae</taxon>
        <taxon>Hypocreales</taxon>
        <taxon>Clavicipitaceae</taxon>
        <taxon>Moelleriella</taxon>
    </lineage>
</organism>
<evidence type="ECO:0000313" key="2">
    <source>
        <dbReference type="EMBL" id="KZZ99001.1"/>
    </source>
</evidence>